<dbReference type="GO" id="GO:0003712">
    <property type="term" value="F:transcription coregulator activity"/>
    <property type="evidence" value="ECO:0007669"/>
    <property type="project" value="TreeGrafter"/>
</dbReference>
<dbReference type="PANTHER" id="PTHR10615">
    <property type="entry name" value="HISTONE ACETYLTRANSFERASE"/>
    <property type="match status" value="1"/>
</dbReference>
<dbReference type="Pfam" id="PF17772">
    <property type="entry name" value="zf-MYST"/>
    <property type="match status" value="1"/>
</dbReference>
<dbReference type="SUPFAM" id="SSF55729">
    <property type="entry name" value="Acyl-CoA N-acyltransferases (Nat)"/>
    <property type="match status" value="1"/>
</dbReference>
<dbReference type="InterPro" id="IPR016181">
    <property type="entry name" value="Acyl_CoA_acyltransferase"/>
</dbReference>
<dbReference type="InterPro" id="IPR002717">
    <property type="entry name" value="HAT_MYST-type"/>
</dbReference>
<dbReference type="GO" id="GO:0010484">
    <property type="term" value="F:histone H3 acetyltransferase activity"/>
    <property type="evidence" value="ECO:0007669"/>
    <property type="project" value="TreeGrafter"/>
</dbReference>
<reference evidence="6" key="1">
    <citation type="submission" date="2021-02" db="EMBL/GenBank/DDBJ databases">
        <authorList>
            <person name="Nowell W R."/>
        </authorList>
    </citation>
    <scope>NUCLEOTIDE SEQUENCE</scope>
</reference>
<dbReference type="GO" id="GO:0000785">
    <property type="term" value="C:chromatin"/>
    <property type="evidence" value="ECO:0007669"/>
    <property type="project" value="TreeGrafter"/>
</dbReference>
<dbReference type="Gene3D" id="3.30.60.60">
    <property type="entry name" value="N-acetyl transferase-like"/>
    <property type="match status" value="1"/>
</dbReference>
<dbReference type="Gene3D" id="3.40.630.30">
    <property type="match status" value="1"/>
</dbReference>
<dbReference type="InterPro" id="IPR050603">
    <property type="entry name" value="MYST_HAT"/>
</dbReference>
<evidence type="ECO:0000313" key="6">
    <source>
        <dbReference type="EMBL" id="CAF4356028.1"/>
    </source>
</evidence>
<keyword evidence="4" id="KW-0007">Acetylation</keyword>
<dbReference type="EC" id="2.3.1.48" evidence="2"/>
<gene>
    <name evidence="6" type="ORF">OKA104_LOCUS49066</name>
</gene>
<dbReference type="AlphaFoldDB" id="A0A820LF52"/>
<comment type="similarity">
    <text evidence="1">Belongs to the MYST (SAS/MOZ) family.</text>
</comment>
<dbReference type="EMBL" id="CAJOAY010022308">
    <property type="protein sequence ID" value="CAF4356028.1"/>
    <property type="molecule type" value="Genomic_DNA"/>
</dbReference>
<comment type="caution">
    <text evidence="6">The sequence shown here is derived from an EMBL/GenBank/DDBJ whole genome shotgun (WGS) entry which is preliminary data.</text>
</comment>
<dbReference type="FunFam" id="3.30.60.60:FF:000001">
    <property type="entry name" value="Histone acetyltransferase"/>
    <property type="match status" value="1"/>
</dbReference>
<name>A0A820LF52_9BILA</name>
<dbReference type="GO" id="GO:0005634">
    <property type="term" value="C:nucleus"/>
    <property type="evidence" value="ECO:0007669"/>
    <property type="project" value="TreeGrafter"/>
</dbReference>
<evidence type="ECO:0000313" key="7">
    <source>
        <dbReference type="Proteomes" id="UP000663881"/>
    </source>
</evidence>
<dbReference type="GO" id="GO:0003682">
    <property type="term" value="F:chromatin binding"/>
    <property type="evidence" value="ECO:0007669"/>
    <property type="project" value="TreeGrafter"/>
</dbReference>
<evidence type="ECO:0000256" key="3">
    <source>
        <dbReference type="ARBA" id="ARBA00022679"/>
    </source>
</evidence>
<evidence type="ECO:0000256" key="4">
    <source>
        <dbReference type="ARBA" id="ARBA00022990"/>
    </source>
</evidence>
<protein>
    <recommendedName>
        <fullName evidence="2">histone acetyltransferase</fullName>
        <ecNumber evidence="2">2.3.1.48</ecNumber>
    </recommendedName>
</protein>
<feature type="domain" description="MYST-type HAT" evidence="5">
    <location>
        <begin position="62"/>
        <end position="147"/>
    </location>
</feature>
<dbReference type="Proteomes" id="UP000663881">
    <property type="component" value="Unassembled WGS sequence"/>
</dbReference>
<dbReference type="InterPro" id="IPR040706">
    <property type="entry name" value="Zf-MYST"/>
</dbReference>
<feature type="non-terminal residue" evidence="6">
    <location>
        <position position="1"/>
    </location>
</feature>
<dbReference type="PANTHER" id="PTHR10615:SF217">
    <property type="entry name" value="HISTONE ACETYLTRANSFERASE"/>
    <property type="match status" value="1"/>
</dbReference>
<proteinExistence type="inferred from homology"/>
<evidence type="ECO:0000259" key="5">
    <source>
        <dbReference type="PROSITE" id="PS51726"/>
    </source>
</evidence>
<evidence type="ECO:0000256" key="2">
    <source>
        <dbReference type="ARBA" id="ARBA00013184"/>
    </source>
</evidence>
<evidence type="ECO:0000256" key="1">
    <source>
        <dbReference type="ARBA" id="ARBA00010107"/>
    </source>
</evidence>
<dbReference type="PROSITE" id="PS51726">
    <property type="entry name" value="MYST_HAT"/>
    <property type="match status" value="1"/>
</dbReference>
<sequence>MYFPKKSIFDNPPGFLNDPLPENITEHDVYLFLESRANSAKLITECSEKFHHSSECIDDDATNTRWPPYIVFGSDLLKTWYSSSYPQEYARVPRLYICEFCLKYMKCEQVYDRHRKTCTAFHPPANEIYHKDDLSVFEVDGNINRYY</sequence>
<accession>A0A820LF52</accession>
<keyword evidence="3" id="KW-0808">Transferase</keyword>
<organism evidence="6 7">
    <name type="scientific">Adineta steineri</name>
    <dbReference type="NCBI Taxonomy" id="433720"/>
    <lineage>
        <taxon>Eukaryota</taxon>
        <taxon>Metazoa</taxon>
        <taxon>Spiralia</taxon>
        <taxon>Gnathifera</taxon>
        <taxon>Rotifera</taxon>
        <taxon>Eurotatoria</taxon>
        <taxon>Bdelloidea</taxon>
        <taxon>Adinetida</taxon>
        <taxon>Adinetidae</taxon>
        <taxon>Adineta</taxon>
    </lineage>
</organism>
<dbReference type="GO" id="GO:0006357">
    <property type="term" value="P:regulation of transcription by RNA polymerase II"/>
    <property type="evidence" value="ECO:0007669"/>
    <property type="project" value="TreeGrafter"/>
</dbReference>